<keyword evidence="2" id="KW-0805">Transcription regulation</keyword>
<organism evidence="6 7">
    <name type="scientific">Lentilactobacillus farraginis DSM 18382 = JCM 14108</name>
    <dbReference type="NCBI Taxonomy" id="1423743"/>
    <lineage>
        <taxon>Bacteria</taxon>
        <taxon>Bacillati</taxon>
        <taxon>Bacillota</taxon>
        <taxon>Bacilli</taxon>
        <taxon>Lactobacillales</taxon>
        <taxon>Lactobacillaceae</taxon>
        <taxon>Lentilactobacillus</taxon>
    </lineage>
</organism>
<dbReference type="CDD" id="cd01392">
    <property type="entry name" value="HTH_LacI"/>
    <property type="match status" value="1"/>
</dbReference>
<keyword evidence="3" id="KW-0238">DNA-binding</keyword>
<dbReference type="InterPro" id="IPR010982">
    <property type="entry name" value="Lambda_DNA-bd_dom_sf"/>
</dbReference>
<dbReference type="Pfam" id="PF00356">
    <property type="entry name" value="LacI"/>
    <property type="match status" value="1"/>
</dbReference>
<dbReference type="AlphaFoldDB" id="A0A0R1VMC3"/>
<evidence type="ECO:0000259" key="5">
    <source>
        <dbReference type="PROSITE" id="PS50932"/>
    </source>
</evidence>
<dbReference type="PRINTS" id="PR00036">
    <property type="entry name" value="HTHLACI"/>
</dbReference>
<proteinExistence type="predicted"/>
<dbReference type="Gene3D" id="3.40.50.2300">
    <property type="match status" value="2"/>
</dbReference>
<dbReference type="InterPro" id="IPR046335">
    <property type="entry name" value="LacI/GalR-like_sensor"/>
</dbReference>
<evidence type="ECO:0000313" key="7">
    <source>
        <dbReference type="Proteomes" id="UP000051966"/>
    </source>
</evidence>
<protein>
    <submittedName>
        <fullName evidence="6">LacI family transcriptional regulator</fullName>
    </submittedName>
</protein>
<keyword evidence="7" id="KW-1185">Reference proteome</keyword>
<dbReference type="GO" id="GO:0000976">
    <property type="term" value="F:transcription cis-regulatory region binding"/>
    <property type="evidence" value="ECO:0007669"/>
    <property type="project" value="TreeGrafter"/>
</dbReference>
<dbReference type="PATRIC" id="fig|1423743.5.peg.1012"/>
<dbReference type="SUPFAM" id="SSF47413">
    <property type="entry name" value="lambda repressor-like DNA-binding domains"/>
    <property type="match status" value="1"/>
</dbReference>
<dbReference type="PROSITE" id="PS50932">
    <property type="entry name" value="HTH_LACI_2"/>
    <property type="match status" value="1"/>
</dbReference>
<feature type="domain" description="HTH lacI-type" evidence="5">
    <location>
        <begin position="6"/>
        <end position="60"/>
    </location>
</feature>
<accession>A0A0R1VMC3</accession>
<reference evidence="6 7" key="1">
    <citation type="journal article" date="2015" name="Genome Announc.">
        <title>Expanding the biotechnology potential of lactobacilli through comparative genomics of 213 strains and associated genera.</title>
        <authorList>
            <person name="Sun Z."/>
            <person name="Harris H.M."/>
            <person name="McCann A."/>
            <person name="Guo C."/>
            <person name="Argimon S."/>
            <person name="Zhang W."/>
            <person name="Yang X."/>
            <person name="Jeffery I.B."/>
            <person name="Cooney J.C."/>
            <person name="Kagawa T.F."/>
            <person name="Liu W."/>
            <person name="Song Y."/>
            <person name="Salvetti E."/>
            <person name="Wrobel A."/>
            <person name="Rasinkangas P."/>
            <person name="Parkhill J."/>
            <person name="Rea M.C."/>
            <person name="O'Sullivan O."/>
            <person name="Ritari J."/>
            <person name="Douillard F.P."/>
            <person name="Paul Ross R."/>
            <person name="Yang R."/>
            <person name="Briner A.E."/>
            <person name="Felis G.E."/>
            <person name="de Vos W.M."/>
            <person name="Barrangou R."/>
            <person name="Klaenhammer T.R."/>
            <person name="Caufield P.W."/>
            <person name="Cui Y."/>
            <person name="Zhang H."/>
            <person name="O'Toole P.W."/>
        </authorList>
    </citation>
    <scope>NUCLEOTIDE SEQUENCE [LARGE SCALE GENOMIC DNA]</scope>
    <source>
        <strain evidence="6 7">DSM 18382</strain>
    </source>
</reference>
<dbReference type="GO" id="GO:0003700">
    <property type="term" value="F:DNA-binding transcription factor activity"/>
    <property type="evidence" value="ECO:0007669"/>
    <property type="project" value="TreeGrafter"/>
</dbReference>
<dbReference type="EMBL" id="AZFY01000122">
    <property type="protein sequence ID" value="KRM03942.1"/>
    <property type="molecule type" value="Genomic_DNA"/>
</dbReference>
<evidence type="ECO:0000256" key="1">
    <source>
        <dbReference type="ARBA" id="ARBA00022491"/>
    </source>
</evidence>
<sequence length="331" mass="36654">MKNVQPKLADVAKLAGVSATTVSRVINNRGYLSATTKQKVFSAMRQLNYQPSLAARALHGKQFKLVGLIFASLENPLIAEMVEEIENRLFARGYKAIICNSMDNPEKEQQYLKMLMANQVDGIITGSHNEGIKEYRLSGLPIVSYDRYFETKIPTVSSDNQAGGELAAATMIEKGSANLMLVSGSIEKKAPNNARLTGFQQAASARQVPVRTVAFPFNATPTIKRATLREELASHHPDGIFCTDDLTALLCIQEAERLGLRVPTDVQVIGYDGSSYVQEYHPQLSTIVQPVSDIADLLVRLLFNRLEENDEKLLDTYVLPVKLLQRDSVRK</sequence>
<keyword evidence="1" id="KW-0678">Repressor</keyword>
<dbReference type="SMART" id="SM00354">
    <property type="entry name" value="HTH_LACI"/>
    <property type="match status" value="1"/>
</dbReference>
<evidence type="ECO:0000256" key="3">
    <source>
        <dbReference type="ARBA" id="ARBA00023125"/>
    </source>
</evidence>
<keyword evidence="4" id="KW-0804">Transcription</keyword>
<dbReference type="PANTHER" id="PTHR30146:SF95">
    <property type="entry name" value="RIBOSE OPERON REPRESSOR"/>
    <property type="match status" value="1"/>
</dbReference>
<evidence type="ECO:0000256" key="4">
    <source>
        <dbReference type="ARBA" id="ARBA00023163"/>
    </source>
</evidence>
<dbReference type="SUPFAM" id="SSF53822">
    <property type="entry name" value="Periplasmic binding protein-like I"/>
    <property type="match status" value="1"/>
</dbReference>
<dbReference type="PANTHER" id="PTHR30146">
    <property type="entry name" value="LACI-RELATED TRANSCRIPTIONAL REPRESSOR"/>
    <property type="match status" value="1"/>
</dbReference>
<dbReference type="Pfam" id="PF13377">
    <property type="entry name" value="Peripla_BP_3"/>
    <property type="match status" value="1"/>
</dbReference>
<gene>
    <name evidence="6" type="ORF">FD41_GL000979</name>
</gene>
<evidence type="ECO:0000256" key="2">
    <source>
        <dbReference type="ARBA" id="ARBA00023015"/>
    </source>
</evidence>
<name>A0A0R1VMC3_9LACO</name>
<dbReference type="Proteomes" id="UP000051966">
    <property type="component" value="Unassembled WGS sequence"/>
</dbReference>
<evidence type="ECO:0000313" key="6">
    <source>
        <dbReference type="EMBL" id="KRM03942.1"/>
    </source>
</evidence>
<dbReference type="CDD" id="cd06291">
    <property type="entry name" value="PBP1_Qymf-like"/>
    <property type="match status" value="1"/>
</dbReference>
<dbReference type="Gene3D" id="1.10.260.40">
    <property type="entry name" value="lambda repressor-like DNA-binding domains"/>
    <property type="match status" value="1"/>
</dbReference>
<dbReference type="InterPro" id="IPR028082">
    <property type="entry name" value="Peripla_BP_I"/>
</dbReference>
<dbReference type="InterPro" id="IPR000843">
    <property type="entry name" value="HTH_LacI"/>
</dbReference>
<comment type="caution">
    <text evidence="6">The sequence shown here is derived from an EMBL/GenBank/DDBJ whole genome shotgun (WGS) entry which is preliminary data.</text>
</comment>
<dbReference type="PROSITE" id="PS00356">
    <property type="entry name" value="HTH_LACI_1"/>
    <property type="match status" value="1"/>
</dbReference>